<comment type="subunit">
    <text evidence="7">Homodimer. Forms a stable heterotetrameric complex of 2 MoeB and 2 MoaD during adenylation of MoaD.</text>
</comment>
<evidence type="ECO:0000256" key="9">
    <source>
        <dbReference type="ARBA" id="ARBA00073635"/>
    </source>
</evidence>
<evidence type="ECO:0000256" key="10">
    <source>
        <dbReference type="ARBA" id="ARBA00075110"/>
    </source>
</evidence>
<dbReference type="InterPro" id="IPR035985">
    <property type="entry name" value="Ubiquitin-activating_enz"/>
</dbReference>
<name>A0A939B443_9BACT</name>
<dbReference type="RefSeq" id="WP_205111333.1">
    <property type="nucleotide sequence ID" value="NZ_JACJJL010000027.1"/>
</dbReference>
<comment type="catalytic activity">
    <reaction evidence="5">
        <text>[molybdopterin-synthase sulfur-carrier protein]-C-terminal Gly-Gly + ATP + H(+) = [molybdopterin-synthase sulfur-carrier protein]-C-terminal Gly-Gly-AMP + diphosphate</text>
        <dbReference type="Rhea" id="RHEA:43616"/>
        <dbReference type="Rhea" id="RHEA-COMP:12159"/>
        <dbReference type="Rhea" id="RHEA-COMP:12202"/>
        <dbReference type="ChEBI" id="CHEBI:15378"/>
        <dbReference type="ChEBI" id="CHEBI:30616"/>
        <dbReference type="ChEBI" id="CHEBI:33019"/>
        <dbReference type="ChEBI" id="CHEBI:90618"/>
        <dbReference type="ChEBI" id="CHEBI:90778"/>
        <dbReference type="EC" id="2.7.7.80"/>
    </reaction>
</comment>
<gene>
    <name evidence="14" type="ORF">H6B30_13210</name>
</gene>
<evidence type="ECO:0000256" key="3">
    <source>
        <dbReference type="ARBA" id="ARBA00022741"/>
    </source>
</evidence>
<comment type="similarity">
    <text evidence="1">Belongs to the HesA/MoeB/ThiF family.</text>
</comment>
<accession>A0A939B443</accession>
<dbReference type="FunFam" id="3.40.50.720:FF:000033">
    <property type="entry name" value="Adenylyltransferase and sulfurtransferase MOCS3"/>
    <property type="match status" value="1"/>
</dbReference>
<evidence type="ECO:0000313" key="15">
    <source>
        <dbReference type="Proteomes" id="UP000764045"/>
    </source>
</evidence>
<dbReference type="SUPFAM" id="SSF69572">
    <property type="entry name" value="Activating enzymes of the ubiquitin-like proteins"/>
    <property type="match status" value="1"/>
</dbReference>
<comment type="caution">
    <text evidence="14">The sequence shown here is derived from an EMBL/GenBank/DDBJ whole genome shotgun (WGS) entry which is preliminary data.</text>
</comment>
<evidence type="ECO:0000256" key="12">
    <source>
        <dbReference type="ARBA" id="ARBA00078531"/>
    </source>
</evidence>
<feature type="domain" description="THIF-type NAD/FAD binding fold" evidence="13">
    <location>
        <begin position="9"/>
        <end position="242"/>
    </location>
</feature>
<dbReference type="PANTHER" id="PTHR10953">
    <property type="entry name" value="UBIQUITIN-ACTIVATING ENZYME E1"/>
    <property type="match status" value="1"/>
</dbReference>
<dbReference type="CDD" id="cd00757">
    <property type="entry name" value="ThiF_MoeB_HesA_family"/>
    <property type="match status" value="1"/>
</dbReference>
<evidence type="ECO:0000256" key="6">
    <source>
        <dbReference type="ARBA" id="ARBA00055169"/>
    </source>
</evidence>
<dbReference type="GO" id="GO:0061605">
    <property type="term" value="F:molybdopterin-synthase adenylyltransferase activity"/>
    <property type="evidence" value="ECO:0007669"/>
    <property type="project" value="UniProtKB-EC"/>
</dbReference>
<dbReference type="Gene3D" id="3.40.50.720">
    <property type="entry name" value="NAD(P)-binding Rossmann-like Domain"/>
    <property type="match status" value="1"/>
</dbReference>
<dbReference type="InterPro" id="IPR000594">
    <property type="entry name" value="ThiF_NAD_FAD-bd"/>
</dbReference>
<dbReference type="EMBL" id="JACJJL010000027">
    <property type="protein sequence ID" value="MBM6662693.1"/>
    <property type="molecule type" value="Genomic_DNA"/>
</dbReference>
<evidence type="ECO:0000256" key="8">
    <source>
        <dbReference type="ARBA" id="ARBA00066884"/>
    </source>
</evidence>
<organism evidence="14 15">
    <name type="scientific">Marseilla massiliensis</name>
    <dbReference type="NCBI Taxonomy" id="1841864"/>
    <lineage>
        <taxon>Bacteria</taxon>
        <taxon>Pseudomonadati</taxon>
        <taxon>Bacteroidota</taxon>
        <taxon>Bacteroidia</taxon>
        <taxon>Bacteroidales</taxon>
        <taxon>Prevotellaceae</taxon>
        <taxon>Marseilla</taxon>
    </lineage>
</organism>
<evidence type="ECO:0000313" key="14">
    <source>
        <dbReference type="EMBL" id="MBM6662693.1"/>
    </source>
</evidence>
<evidence type="ECO:0000256" key="5">
    <source>
        <dbReference type="ARBA" id="ARBA00052218"/>
    </source>
</evidence>
<keyword evidence="2" id="KW-0808">Transferase</keyword>
<dbReference type="Pfam" id="PF00899">
    <property type="entry name" value="ThiF"/>
    <property type="match status" value="1"/>
</dbReference>
<keyword evidence="4" id="KW-0067">ATP-binding</keyword>
<protein>
    <recommendedName>
        <fullName evidence="9">Molybdopterin-synthase adenylyltransferase</fullName>
        <ecNumber evidence="8">2.7.7.80</ecNumber>
    </recommendedName>
    <alternativeName>
        <fullName evidence="12">MoaD protein adenylase</fullName>
    </alternativeName>
    <alternativeName>
        <fullName evidence="10">Molybdopterin-converting factor subunit 1 adenylase</fullName>
    </alternativeName>
    <alternativeName>
        <fullName evidence="11">Sulfur carrier protein MoaD adenylyltransferase</fullName>
    </alternativeName>
</protein>
<dbReference type="GO" id="GO:0008146">
    <property type="term" value="F:sulfotransferase activity"/>
    <property type="evidence" value="ECO:0007669"/>
    <property type="project" value="TreeGrafter"/>
</dbReference>
<dbReference type="InterPro" id="IPR045886">
    <property type="entry name" value="ThiF/MoeB/HesA"/>
</dbReference>
<evidence type="ECO:0000256" key="7">
    <source>
        <dbReference type="ARBA" id="ARBA00063809"/>
    </source>
</evidence>
<dbReference type="PANTHER" id="PTHR10953:SF102">
    <property type="entry name" value="ADENYLYLTRANSFERASE AND SULFURTRANSFERASE MOCS3"/>
    <property type="match status" value="1"/>
</dbReference>
<dbReference type="GO" id="GO:0004792">
    <property type="term" value="F:thiosulfate-cyanide sulfurtransferase activity"/>
    <property type="evidence" value="ECO:0007669"/>
    <property type="project" value="TreeGrafter"/>
</dbReference>
<keyword evidence="15" id="KW-1185">Reference proteome</keyword>
<dbReference type="Proteomes" id="UP000764045">
    <property type="component" value="Unassembled WGS sequence"/>
</dbReference>
<dbReference type="GO" id="GO:0005524">
    <property type="term" value="F:ATP binding"/>
    <property type="evidence" value="ECO:0007669"/>
    <property type="project" value="UniProtKB-KW"/>
</dbReference>
<dbReference type="GO" id="GO:0005829">
    <property type="term" value="C:cytosol"/>
    <property type="evidence" value="ECO:0007669"/>
    <property type="project" value="TreeGrafter"/>
</dbReference>
<sequence>MNEEQLKRYARHIVLPGIGSEGQEKLLAAKALVIGAGGLGSPVALYLAAAGVGRIGIADADTVSVSNLQRQVIHTTADEGRPKVESAREKMKAINPGVSVDTYCTMIDDKSALEIISGYDFIIDATDNFKTKFLINDVCVALGKPFSYGGVLRFGGQTLTHLPSTPCLRCLYVDEPPEGTVPRNEDAGVLGSVVGILGTIQATEAIKYFTGAGSLLTGRLLSFDALAMEFRTLSIFANPSCRACAHK</sequence>
<dbReference type="GO" id="GO:0008641">
    <property type="term" value="F:ubiquitin-like modifier activating enzyme activity"/>
    <property type="evidence" value="ECO:0007669"/>
    <property type="project" value="InterPro"/>
</dbReference>
<evidence type="ECO:0000259" key="13">
    <source>
        <dbReference type="Pfam" id="PF00899"/>
    </source>
</evidence>
<reference evidence="14 15" key="1">
    <citation type="journal article" date="2021" name="Sci. Rep.">
        <title>The distribution of antibiotic resistance genes in chicken gut microbiota commensals.</title>
        <authorList>
            <person name="Juricova H."/>
            <person name="Matiasovicova J."/>
            <person name="Kubasova T."/>
            <person name="Cejkova D."/>
            <person name="Rychlik I."/>
        </authorList>
    </citation>
    <scope>NUCLEOTIDE SEQUENCE [LARGE SCALE GENOMIC DNA]</scope>
    <source>
        <strain evidence="14 15">An819</strain>
    </source>
</reference>
<proteinExistence type="inferred from homology"/>
<evidence type="ECO:0000256" key="11">
    <source>
        <dbReference type="ARBA" id="ARBA00075328"/>
    </source>
</evidence>
<dbReference type="EC" id="2.7.7.80" evidence="8"/>
<evidence type="ECO:0000256" key="1">
    <source>
        <dbReference type="ARBA" id="ARBA00009919"/>
    </source>
</evidence>
<evidence type="ECO:0000256" key="2">
    <source>
        <dbReference type="ARBA" id="ARBA00022679"/>
    </source>
</evidence>
<comment type="function">
    <text evidence="6">Catalyzes the adenylation by ATP of the carboxyl group of the C-terminal glycine of sulfur carrier protein MoaD.</text>
</comment>
<dbReference type="AlphaFoldDB" id="A0A939B443"/>
<keyword evidence="3" id="KW-0547">Nucleotide-binding</keyword>
<evidence type="ECO:0000256" key="4">
    <source>
        <dbReference type="ARBA" id="ARBA00022840"/>
    </source>
</evidence>